<evidence type="ECO:0000313" key="3">
    <source>
        <dbReference type="Proteomes" id="UP001319861"/>
    </source>
</evidence>
<accession>A0ABN6FFL2</accession>
<keyword evidence="3" id="KW-1185">Reference proteome</keyword>
<dbReference type="Proteomes" id="UP001319861">
    <property type="component" value="Chromosome"/>
</dbReference>
<feature type="compositionally biased region" description="Basic and acidic residues" evidence="1">
    <location>
        <begin position="27"/>
        <end position="36"/>
    </location>
</feature>
<evidence type="ECO:0000256" key="1">
    <source>
        <dbReference type="SAM" id="MobiDB-lite"/>
    </source>
</evidence>
<dbReference type="EMBL" id="AP024525">
    <property type="protein sequence ID" value="BCT75677.1"/>
    <property type="molecule type" value="Genomic_DNA"/>
</dbReference>
<proteinExistence type="predicted"/>
<name>A0ABN6FFL2_SINCY</name>
<reference evidence="2 3" key="1">
    <citation type="journal article" date="2021" name="J. Biosci. Bioeng.">
        <title>Identification and characterization of a chc gene cluster responsible for the aromatization pathway of cyclohexanecarboxylate degradation in Sinomonas cyclohexanicum ATCC 51369.</title>
        <authorList>
            <person name="Yamamoto T."/>
            <person name="Hasegawa Y."/>
            <person name="Lau P.C.K."/>
            <person name="Iwaki H."/>
        </authorList>
    </citation>
    <scope>NUCLEOTIDE SEQUENCE [LARGE SCALE GENOMIC DNA]</scope>
    <source>
        <strain evidence="2 3">ATCC 51369</strain>
    </source>
</reference>
<organism evidence="2 3">
    <name type="scientific">Sinomonas cyclohexanicum</name>
    <name type="common">Corynebacterium cyclohexanicum</name>
    <dbReference type="NCBI Taxonomy" id="322009"/>
    <lineage>
        <taxon>Bacteria</taxon>
        <taxon>Bacillati</taxon>
        <taxon>Actinomycetota</taxon>
        <taxon>Actinomycetes</taxon>
        <taxon>Micrococcales</taxon>
        <taxon>Micrococcaceae</taxon>
        <taxon>Sinomonas</taxon>
    </lineage>
</organism>
<feature type="region of interest" description="Disordered" evidence="1">
    <location>
        <begin position="1"/>
        <end position="42"/>
    </location>
</feature>
<evidence type="ECO:0000313" key="2">
    <source>
        <dbReference type="EMBL" id="BCT75677.1"/>
    </source>
</evidence>
<protein>
    <submittedName>
        <fullName evidence="2">Uncharacterized protein</fullName>
    </submittedName>
</protein>
<gene>
    <name evidence="2" type="ORF">SCMU_15190</name>
</gene>
<sequence>MGKAQRNRGAARLAPEAGGSGAGQPRPDPRGERADPHLPGFSVRQADCLRRHVADAARGLGFRTRDRGTHIVVMGGPFTGAGAQIGFSTIAREALRIREAEWEPMVAAIVGQLLGAAVQGAMGPGSLGYAGQALRERLFPRFVAPDRMAPGQLAEDYTYSRDVGGLPLIMAIRREQTSMYVADNHLAKAGGLEAAWGAAEANLFAGGLGKGEAFMRDGHAILLLESEHPRQASWLAYPDRLMEHFGIDPGPLGVFFSVPALRMITFSMSEETMSLTGVRSMLEITSILAKDEVAPLSPHVYWWRPGDRMQAATSFEDGQLALTLPKSVMEVIAGPDSGAREVA</sequence>